<dbReference type="PANTHER" id="PTHR43341">
    <property type="entry name" value="AMINO ACID PERMEASE"/>
    <property type="match status" value="1"/>
</dbReference>
<keyword evidence="6 9" id="KW-0472">Membrane</keyword>
<feature type="transmembrane region" description="Helical" evidence="9">
    <location>
        <begin position="68"/>
        <end position="85"/>
    </location>
</feature>
<dbReference type="InterPro" id="IPR004841">
    <property type="entry name" value="AA-permease/SLC12A_dom"/>
</dbReference>
<dbReference type="PANTHER" id="PTHR43341:SF26">
    <property type="entry name" value="GENERAL AMINO ACID PERMEASE AGP3"/>
    <property type="match status" value="1"/>
</dbReference>
<feature type="compositionally biased region" description="Polar residues" evidence="8">
    <location>
        <begin position="11"/>
        <end position="22"/>
    </location>
</feature>
<feature type="region of interest" description="Disordered" evidence="8">
    <location>
        <begin position="1"/>
        <end position="27"/>
    </location>
</feature>
<feature type="transmembrane region" description="Helical" evidence="9">
    <location>
        <begin position="317"/>
        <end position="337"/>
    </location>
</feature>
<feature type="transmembrane region" description="Helical" evidence="9">
    <location>
        <begin position="43"/>
        <end position="62"/>
    </location>
</feature>
<evidence type="ECO:0000256" key="2">
    <source>
        <dbReference type="ARBA" id="ARBA00022448"/>
    </source>
</evidence>
<evidence type="ECO:0000256" key="6">
    <source>
        <dbReference type="ARBA" id="ARBA00023136"/>
    </source>
</evidence>
<dbReference type="AlphaFoldDB" id="A0A6A5S982"/>
<dbReference type="GO" id="GO:0000981">
    <property type="term" value="F:DNA-binding transcription factor activity, RNA polymerase II-specific"/>
    <property type="evidence" value="ECO:0007669"/>
    <property type="project" value="InterPro"/>
</dbReference>
<evidence type="ECO:0000313" key="12">
    <source>
        <dbReference type="Proteomes" id="UP000800038"/>
    </source>
</evidence>
<name>A0A6A5S982_9PLEO</name>
<proteinExistence type="predicted"/>
<feature type="transmembrane region" description="Helical" evidence="9">
    <location>
        <begin position="264"/>
        <end position="282"/>
    </location>
</feature>
<dbReference type="InterPro" id="IPR036864">
    <property type="entry name" value="Zn2-C6_fun-type_DNA-bd_sf"/>
</dbReference>
<dbReference type="Pfam" id="PF00172">
    <property type="entry name" value="Zn_clus"/>
    <property type="match status" value="1"/>
</dbReference>
<dbReference type="InterPro" id="IPR004840">
    <property type="entry name" value="Amino_acid_permease_CS"/>
</dbReference>
<dbReference type="Gene3D" id="4.10.240.10">
    <property type="entry name" value="Zn(2)-C6 fungal-type DNA-binding domain"/>
    <property type="match status" value="1"/>
</dbReference>
<keyword evidence="7" id="KW-0539">Nucleus</keyword>
<evidence type="ECO:0000256" key="1">
    <source>
        <dbReference type="ARBA" id="ARBA00004141"/>
    </source>
</evidence>
<dbReference type="GO" id="GO:0016020">
    <property type="term" value="C:membrane"/>
    <property type="evidence" value="ECO:0007669"/>
    <property type="project" value="UniProtKB-SubCell"/>
</dbReference>
<feature type="transmembrane region" description="Helical" evidence="9">
    <location>
        <begin position="391"/>
        <end position="412"/>
    </location>
</feature>
<keyword evidence="3 9" id="KW-0812">Transmembrane</keyword>
<dbReference type="GO" id="GO:0015171">
    <property type="term" value="F:amino acid transmembrane transporter activity"/>
    <property type="evidence" value="ECO:0007669"/>
    <property type="project" value="TreeGrafter"/>
</dbReference>
<sequence>MSLYDSKAPPDNTSPTASYNDNDFQRMDPSGVKRGLKTRHLSMMALAGIIGPGILVGTGGALANGGPASLLIGFGIIGLIAFSITQSLGEMTTLYPTGGAFVTLSDRFVDKAFGVAVGWQYWLVWACVLANEYNVISSLLVFWSPKVPLWGYFLIFWFAFLGFQMLGVESFGEAEFWLALIKLAGLCAYFIFAIIYASGGLIGQKEALGFRYWHDPGPWSNGFRGVATVFVFASTFYAGVEAVAVAATETRNPSVAVPLAIRQVIWRILFVYMGVAFFFGLTCPSNADGLANGASRALRSPMTIAIQNAGWEGGVHLINAFIFITVLSAANSSIYIGSRTILFMAKEGMAPRFLGKTTARGVPIYAILFTNLFGVLSMMNVSTGGGKAYGYIINLSGVSTFLVWASISFTHIRFRKAWAVQGQTPEMLPFRSFAYPWNAYFGVFANLFLALVQGWTTLSPFDAGTFVDAYILLPLFAIIYVGYKFWFKTRFWKSHEIDLDAGRRKDMDAKDEQLEGEPYTELQLDLDHRAMAPLPAKPRQRAWKPKNRTGCKTCKIRKVKCDEEKPHCKRCTSTGRTCDGYDPTFRPSPPSTLSPPGTAWASPQAQIHRGLIRSHSPAYLIPALRLNTLEERESFDFFTSHAILSLRGFLDSPFWQREVLQAAHRDTAIQHCVIALGAMHRRFFEGNGSHLKERDMSDKYLQFALRQSNRAIQDLVRKQDPCGRIARTDKVTLMTCSVLFSSMCCLQGYQKDALEHLRSGIRMLNEMDDDLNDKDRAEAHPIDIESLRSIFVGLDMQARSIMPSYQSKTWVTRPKTKKLLTLPGSELNMTSLLAVLRYMESLLNHIHSFFQGSLSRPADEFNDMESEYNNLNRRFDQGAAILDTLWKKAAAFGDEFTQPLTALELLLCQIQYLLGSPRSDQAVRFKFMSDFHLVGGPFKEPIDLAAHFVRMFELATRLLPISSSVAPVFTTTNGPLSALWLVAMRAPSSCQALRKRATKLMLSHPRREGFWDAMVAGQVAAEALGLEQESTRAALGLFDSAVRDLVVPEDLRIITVVISYPEDDDRKARVEFSDSRDLAIGVPGAVRWISW</sequence>
<keyword evidence="2" id="KW-0813">Transport</keyword>
<dbReference type="PROSITE" id="PS50048">
    <property type="entry name" value="ZN2_CY6_FUNGAL_2"/>
    <property type="match status" value="1"/>
</dbReference>
<dbReference type="InterPro" id="IPR021858">
    <property type="entry name" value="Fun_TF"/>
</dbReference>
<evidence type="ECO:0000256" key="4">
    <source>
        <dbReference type="ARBA" id="ARBA00022970"/>
    </source>
</evidence>
<dbReference type="Pfam" id="PF00324">
    <property type="entry name" value="AA_permease"/>
    <property type="match status" value="1"/>
</dbReference>
<feature type="domain" description="Zn(2)-C6 fungal-type" evidence="10">
    <location>
        <begin position="550"/>
        <end position="578"/>
    </location>
</feature>
<dbReference type="OrthoDB" id="3900342at2759"/>
<feature type="transmembrane region" description="Helical" evidence="9">
    <location>
        <begin position="358"/>
        <end position="379"/>
    </location>
</feature>
<evidence type="ECO:0000256" key="8">
    <source>
        <dbReference type="SAM" id="MobiDB-lite"/>
    </source>
</evidence>
<dbReference type="SMART" id="SM00066">
    <property type="entry name" value="GAL4"/>
    <property type="match status" value="1"/>
</dbReference>
<dbReference type="InterPro" id="IPR050524">
    <property type="entry name" value="APC_YAT"/>
</dbReference>
<keyword evidence="5 9" id="KW-1133">Transmembrane helix</keyword>
<accession>A0A6A5S982</accession>
<dbReference type="GO" id="GO:0008270">
    <property type="term" value="F:zinc ion binding"/>
    <property type="evidence" value="ECO:0007669"/>
    <property type="project" value="InterPro"/>
</dbReference>
<dbReference type="Pfam" id="PF11951">
    <property type="entry name" value="Fungal_trans_2"/>
    <property type="match status" value="1"/>
</dbReference>
<dbReference type="FunFam" id="1.20.1740.10:FF:000001">
    <property type="entry name" value="Amino acid permease"/>
    <property type="match status" value="1"/>
</dbReference>
<protein>
    <recommendedName>
        <fullName evidence="10">Zn(2)-C6 fungal-type domain-containing protein</fullName>
    </recommendedName>
</protein>
<organism evidence="11 12">
    <name type="scientific">Clathrospora elynae</name>
    <dbReference type="NCBI Taxonomy" id="706981"/>
    <lineage>
        <taxon>Eukaryota</taxon>
        <taxon>Fungi</taxon>
        <taxon>Dikarya</taxon>
        <taxon>Ascomycota</taxon>
        <taxon>Pezizomycotina</taxon>
        <taxon>Dothideomycetes</taxon>
        <taxon>Pleosporomycetidae</taxon>
        <taxon>Pleosporales</taxon>
        <taxon>Diademaceae</taxon>
        <taxon>Clathrospora</taxon>
    </lineage>
</organism>
<evidence type="ECO:0000313" key="11">
    <source>
        <dbReference type="EMBL" id="KAF1937231.1"/>
    </source>
</evidence>
<gene>
    <name evidence="11" type="ORF">EJ02DRAFT_469842</name>
</gene>
<dbReference type="Proteomes" id="UP000800038">
    <property type="component" value="Unassembled WGS sequence"/>
</dbReference>
<dbReference type="Gene3D" id="1.20.1740.10">
    <property type="entry name" value="Amino acid/polyamine transporter I"/>
    <property type="match status" value="1"/>
</dbReference>
<comment type="subcellular location">
    <subcellularLocation>
        <location evidence="1">Membrane</location>
        <topology evidence="1">Multi-pass membrane protein</topology>
    </subcellularLocation>
</comment>
<feature type="transmembrane region" description="Helical" evidence="9">
    <location>
        <begin position="433"/>
        <end position="455"/>
    </location>
</feature>
<dbReference type="EMBL" id="ML976147">
    <property type="protein sequence ID" value="KAF1937231.1"/>
    <property type="molecule type" value="Genomic_DNA"/>
</dbReference>
<keyword evidence="4" id="KW-0029">Amino-acid transport</keyword>
<feature type="transmembrane region" description="Helical" evidence="9">
    <location>
        <begin position="180"/>
        <end position="202"/>
    </location>
</feature>
<keyword evidence="12" id="KW-1185">Reference proteome</keyword>
<evidence type="ECO:0000259" key="10">
    <source>
        <dbReference type="PROSITE" id="PS50048"/>
    </source>
</evidence>
<evidence type="ECO:0000256" key="7">
    <source>
        <dbReference type="ARBA" id="ARBA00023242"/>
    </source>
</evidence>
<dbReference type="CDD" id="cd00067">
    <property type="entry name" value="GAL4"/>
    <property type="match status" value="1"/>
</dbReference>
<evidence type="ECO:0000256" key="9">
    <source>
        <dbReference type="SAM" id="Phobius"/>
    </source>
</evidence>
<dbReference type="SUPFAM" id="SSF57701">
    <property type="entry name" value="Zn2/Cys6 DNA-binding domain"/>
    <property type="match status" value="1"/>
</dbReference>
<feature type="transmembrane region" description="Helical" evidence="9">
    <location>
        <begin position="149"/>
        <end position="168"/>
    </location>
</feature>
<feature type="transmembrane region" description="Helical" evidence="9">
    <location>
        <begin position="222"/>
        <end position="244"/>
    </location>
</feature>
<dbReference type="PROSITE" id="PS00218">
    <property type="entry name" value="AMINO_ACID_PERMEASE_1"/>
    <property type="match status" value="1"/>
</dbReference>
<evidence type="ECO:0000256" key="3">
    <source>
        <dbReference type="ARBA" id="ARBA00022692"/>
    </source>
</evidence>
<reference evidence="11" key="1">
    <citation type="journal article" date="2020" name="Stud. Mycol.">
        <title>101 Dothideomycetes genomes: a test case for predicting lifestyles and emergence of pathogens.</title>
        <authorList>
            <person name="Haridas S."/>
            <person name="Albert R."/>
            <person name="Binder M."/>
            <person name="Bloem J."/>
            <person name="Labutti K."/>
            <person name="Salamov A."/>
            <person name="Andreopoulos B."/>
            <person name="Baker S."/>
            <person name="Barry K."/>
            <person name="Bills G."/>
            <person name="Bluhm B."/>
            <person name="Cannon C."/>
            <person name="Castanera R."/>
            <person name="Culley D."/>
            <person name="Daum C."/>
            <person name="Ezra D."/>
            <person name="Gonzalez J."/>
            <person name="Henrissat B."/>
            <person name="Kuo A."/>
            <person name="Liang C."/>
            <person name="Lipzen A."/>
            <person name="Lutzoni F."/>
            <person name="Magnuson J."/>
            <person name="Mondo S."/>
            <person name="Nolan M."/>
            <person name="Ohm R."/>
            <person name="Pangilinan J."/>
            <person name="Park H.-J."/>
            <person name="Ramirez L."/>
            <person name="Alfaro M."/>
            <person name="Sun H."/>
            <person name="Tritt A."/>
            <person name="Yoshinaga Y."/>
            <person name="Zwiers L.-H."/>
            <person name="Turgeon B."/>
            <person name="Goodwin S."/>
            <person name="Spatafora J."/>
            <person name="Crous P."/>
            <person name="Grigoriev I."/>
        </authorList>
    </citation>
    <scope>NUCLEOTIDE SEQUENCE</scope>
    <source>
        <strain evidence="11">CBS 161.51</strain>
    </source>
</reference>
<evidence type="ECO:0000256" key="5">
    <source>
        <dbReference type="ARBA" id="ARBA00022989"/>
    </source>
</evidence>
<dbReference type="InterPro" id="IPR001138">
    <property type="entry name" value="Zn2Cys6_DnaBD"/>
</dbReference>
<feature type="transmembrane region" description="Helical" evidence="9">
    <location>
        <begin position="467"/>
        <end position="487"/>
    </location>
</feature>
<dbReference type="PROSITE" id="PS00463">
    <property type="entry name" value="ZN2_CY6_FUNGAL_1"/>
    <property type="match status" value="1"/>
</dbReference>